<name>A0ABU4HXX5_9ACTN</name>
<dbReference type="Proteomes" id="UP001284601">
    <property type="component" value="Unassembled WGS sequence"/>
</dbReference>
<reference evidence="2" key="1">
    <citation type="submission" date="2023-07" db="EMBL/GenBank/DDBJ databases">
        <title>Conexibacter stalactiti sp. nov., isolated from stalactites in a lava cave and emended description of the genus Conexibacter.</title>
        <authorList>
            <person name="Lee S.D."/>
        </authorList>
    </citation>
    <scope>NUCLEOTIDE SEQUENCE [LARGE SCALE GENOMIC DNA]</scope>
    <source>
        <strain evidence="2">KCTC 39840</strain>
    </source>
</reference>
<organism evidence="1 2">
    <name type="scientific">Conexibacter stalactiti</name>
    <dbReference type="NCBI Taxonomy" id="1940611"/>
    <lineage>
        <taxon>Bacteria</taxon>
        <taxon>Bacillati</taxon>
        <taxon>Actinomycetota</taxon>
        <taxon>Thermoleophilia</taxon>
        <taxon>Solirubrobacterales</taxon>
        <taxon>Conexibacteraceae</taxon>
        <taxon>Conexibacter</taxon>
    </lineage>
</organism>
<dbReference type="EMBL" id="JAWSTH010000069">
    <property type="protein sequence ID" value="MDW5596914.1"/>
    <property type="molecule type" value="Genomic_DNA"/>
</dbReference>
<sequence>MSYYVLSAPWEGSSILYILGTGAGFRIEGFSGDYYLGHGNGRASGYFWRNNINQSTCTW</sequence>
<protein>
    <submittedName>
        <fullName evidence="1">Uncharacterized protein</fullName>
    </submittedName>
</protein>
<evidence type="ECO:0000313" key="1">
    <source>
        <dbReference type="EMBL" id="MDW5596914.1"/>
    </source>
</evidence>
<accession>A0ABU4HXX5</accession>
<keyword evidence="2" id="KW-1185">Reference proteome</keyword>
<comment type="caution">
    <text evidence="1">The sequence shown here is derived from an EMBL/GenBank/DDBJ whole genome shotgun (WGS) entry which is preliminary data.</text>
</comment>
<dbReference type="RefSeq" id="WP_318599350.1">
    <property type="nucleotide sequence ID" value="NZ_JAWSTH010000069.1"/>
</dbReference>
<reference evidence="1 2" key="2">
    <citation type="submission" date="2023-10" db="EMBL/GenBank/DDBJ databases">
        <authorList>
            <person name="Han X.F."/>
        </authorList>
    </citation>
    <scope>NUCLEOTIDE SEQUENCE [LARGE SCALE GENOMIC DNA]</scope>
    <source>
        <strain evidence="1 2">KCTC 39840</strain>
    </source>
</reference>
<evidence type="ECO:0000313" key="2">
    <source>
        <dbReference type="Proteomes" id="UP001284601"/>
    </source>
</evidence>
<gene>
    <name evidence="1" type="ORF">R7226_21380</name>
</gene>
<proteinExistence type="predicted"/>